<feature type="region of interest" description="Disordered" evidence="1">
    <location>
        <begin position="218"/>
        <end position="260"/>
    </location>
</feature>
<evidence type="ECO:0000256" key="1">
    <source>
        <dbReference type="SAM" id="MobiDB-lite"/>
    </source>
</evidence>
<sequence>MALDMMVGSAPPSLNGGLGTPSSEDNELYTKLLHLRDKVVAGQHARIKLSASAMKQLSATNPPLLHGPPDSRVSLTTNQQNTQALPGASSLPGLGSSATYCAHDASRSTYGVTQAAAGLDPIFLEKSDSLVRAEGQLKRQRIERDLQAQVDQRKAAPRDKDVAADGPSRIDVDSAFFSALKRVKHLSGLKLAHAGASPANSSFDENDYYSSQVESEWSSDASASKESDKDTGAFLIPNVRPGARDTDGPPEAFTATASNRVHGYDDYLEDGIEMEGEDDEYTPPDASAFDIHQDHGMASGLQQITPPEDEDSEYEPGDITQDSNNHTPYNAPYQASPQVPIIRNHLTHIAAPQPNRVSPLATAKGPSIELELVNGRPEVVQKSLPRSAPMHSRPSSASPSANGGSGKKLRNKKRKRDNDMGKRAKKRRDKQANQAAGQAQSPESPDYREPFIKDEPVSPPPFGNIGEIPPYQQGAPQYAEVDLVSPRRLPTQYSNEPARSNLRYEYVQPLPPGRMNMTPLGSYRPAQRNTRDLRRIASHQYAMRLSSPESGGNTPSTRHRAISYGQEPIGYHSSHRDAYREIGVDTNVQYVRKEPAPSPPRLREYRDPYTSGEQSPAPMAPPAPRRVVVDQNGNRYYAADPASAYVGASVAPLERRPLPEMPYDRSASQLSVAYGQPPAPQYDPTESHMAAPQILRAPVNDQPVEYIDSNGYRVRDYSARPRESVRYIENTSPLMYENAPRYDMAPPLLPPTRDQTSSVFAPPRAYSTRPDTMQPPSIGYNRHTSIAPVQYARQDIPPQSARAVSVMPGGINHGAPLHQQPYGYAPQAPAPPGLRYVDQYGQEVFAGELRQAGEYRYQ</sequence>
<feature type="compositionally biased region" description="Acidic residues" evidence="1">
    <location>
        <begin position="307"/>
        <end position="316"/>
    </location>
</feature>
<protein>
    <submittedName>
        <fullName evidence="2">Uncharacterized protein</fullName>
    </submittedName>
</protein>
<keyword evidence="3" id="KW-1185">Reference proteome</keyword>
<feature type="region of interest" description="Disordered" evidence="1">
    <location>
        <begin position="592"/>
        <end position="623"/>
    </location>
</feature>
<proteinExistence type="predicted"/>
<feature type="region of interest" description="Disordered" evidence="1">
    <location>
        <begin position="299"/>
        <end position="330"/>
    </location>
</feature>
<feature type="region of interest" description="Disordered" evidence="1">
    <location>
        <begin position="749"/>
        <end position="778"/>
    </location>
</feature>
<accession>A0AAQ3LWS9</accession>
<feature type="compositionally biased region" description="Basic and acidic residues" evidence="1">
    <location>
        <begin position="445"/>
        <end position="456"/>
    </location>
</feature>
<feature type="compositionally biased region" description="Low complexity" evidence="1">
    <location>
        <begin position="387"/>
        <end position="402"/>
    </location>
</feature>
<feature type="compositionally biased region" description="Polar residues" evidence="1">
    <location>
        <begin position="432"/>
        <end position="443"/>
    </location>
</feature>
<evidence type="ECO:0000313" key="2">
    <source>
        <dbReference type="EMBL" id="WPG97294.1"/>
    </source>
</evidence>
<feature type="region of interest" description="Disordered" evidence="1">
    <location>
        <begin position="381"/>
        <end position="472"/>
    </location>
</feature>
<dbReference type="AlphaFoldDB" id="A0AAQ3LWS9"/>
<feature type="region of interest" description="Disordered" evidence="1">
    <location>
        <begin position="1"/>
        <end position="23"/>
    </location>
</feature>
<feature type="region of interest" description="Disordered" evidence="1">
    <location>
        <begin position="148"/>
        <end position="167"/>
    </location>
</feature>
<feature type="compositionally biased region" description="Polar residues" evidence="1">
    <location>
        <begin position="320"/>
        <end position="330"/>
    </location>
</feature>
<dbReference type="EMBL" id="CP138580">
    <property type="protein sequence ID" value="WPG97294.1"/>
    <property type="molecule type" value="Genomic_DNA"/>
</dbReference>
<evidence type="ECO:0000313" key="3">
    <source>
        <dbReference type="Proteomes" id="UP001303373"/>
    </source>
</evidence>
<reference evidence="2 3" key="1">
    <citation type="submission" date="2023-11" db="EMBL/GenBank/DDBJ databases">
        <title>An acidophilic fungus is an integral part of prey digestion in a carnivorous sundew plant.</title>
        <authorList>
            <person name="Tsai I.J."/>
        </authorList>
    </citation>
    <scope>NUCLEOTIDE SEQUENCE [LARGE SCALE GENOMIC DNA]</scope>
    <source>
        <strain evidence="2">169a</strain>
    </source>
</reference>
<organism evidence="2 3">
    <name type="scientific">Acrodontium crateriforme</name>
    <dbReference type="NCBI Taxonomy" id="150365"/>
    <lineage>
        <taxon>Eukaryota</taxon>
        <taxon>Fungi</taxon>
        <taxon>Dikarya</taxon>
        <taxon>Ascomycota</taxon>
        <taxon>Pezizomycotina</taxon>
        <taxon>Dothideomycetes</taxon>
        <taxon>Dothideomycetidae</taxon>
        <taxon>Mycosphaerellales</taxon>
        <taxon>Teratosphaeriaceae</taxon>
        <taxon>Acrodontium</taxon>
    </lineage>
</organism>
<gene>
    <name evidence="2" type="ORF">R9X50_00006800</name>
</gene>
<name>A0AAQ3LWS9_9PEZI</name>
<dbReference type="Proteomes" id="UP001303373">
    <property type="component" value="Chromosome 1"/>
</dbReference>
<feature type="compositionally biased region" description="Basic and acidic residues" evidence="1">
    <location>
        <begin position="592"/>
        <end position="607"/>
    </location>
</feature>